<comment type="caution">
    <text evidence="8">The sequence shown here is derived from an EMBL/GenBank/DDBJ whole genome shotgun (WGS) entry which is preliminary data.</text>
</comment>
<dbReference type="Gene3D" id="3.30.560.10">
    <property type="entry name" value="Glucose Oxidase, domain 3"/>
    <property type="match status" value="1"/>
</dbReference>
<organism evidence="8 9">
    <name type="scientific">Chelatococcus asaccharovorans</name>
    <dbReference type="NCBI Taxonomy" id="28210"/>
    <lineage>
        <taxon>Bacteria</taxon>
        <taxon>Pseudomonadati</taxon>
        <taxon>Pseudomonadota</taxon>
        <taxon>Alphaproteobacteria</taxon>
        <taxon>Hyphomicrobiales</taxon>
        <taxon>Chelatococcaceae</taxon>
        <taxon>Chelatococcus</taxon>
    </lineage>
</organism>
<evidence type="ECO:0000256" key="6">
    <source>
        <dbReference type="RuleBase" id="RU003968"/>
    </source>
</evidence>
<gene>
    <name evidence="8" type="ORF">C7450_102315</name>
</gene>
<dbReference type="PROSITE" id="PS00623">
    <property type="entry name" value="GMC_OXRED_1"/>
    <property type="match status" value="1"/>
</dbReference>
<dbReference type="GO" id="GO:0050660">
    <property type="term" value="F:flavin adenine dinucleotide binding"/>
    <property type="evidence" value="ECO:0007669"/>
    <property type="project" value="InterPro"/>
</dbReference>
<dbReference type="InterPro" id="IPR000172">
    <property type="entry name" value="GMC_OxRdtase_N"/>
</dbReference>
<sequence length="566" mass="61466">MRPLQVVITLKFCYSCYKQSTSYLSNGASVGFDFIIVGAGSAGCVLANRLSADPRHRVLLLEAGGSDWNPLFRVPLMTGVLLRSRYANWFYRTEPEPHLNNRQLFWPRGRVLGGSSAINGMVYTRGTPLDYDGWAQMGLPAWSFDKVLPAFKRSESYQPGANAFHGGGGPLPISRPNTPNPLFDAFVAAGQQAGYPFNPDFNGESQEGFGRYDFTTRNGERWSTARAFLDPARRRPNLTIRTDARLLKVIVENGRATGVEVLAGRDRQTIRTDGEVILSCGTVNSPAALMHSGIGDGAVLAGLGIPVVQDLKGVGKNLQDHLLARVEHACLEPVTLYGTLRGDRAAFALLRAIFLKSGPASSFPLEGGAFFKSDPALDEPDLQSHFLPGLSTAALRLPFLAKPKGRYDGHGFFANVYQLRPHSRGEITIGSADPLAAPLIKPNYLSDPADLRVLREGVKALRRVFAQPAFDRFRGPELAPGPDVVSDRDIEQWLRGVADTVFHPVGSCRMGTDDGAVVDQHLRVHGVAGLRVVDASVMPRMPSSNTHAPTVMIAERASDFILGEPA</sequence>
<comment type="cofactor">
    <cofactor evidence="1 5">
        <name>FAD</name>
        <dbReference type="ChEBI" id="CHEBI:57692"/>
    </cofactor>
</comment>
<reference evidence="8 9" key="1">
    <citation type="submission" date="2018-05" db="EMBL/GenBank/DDBJ databases">
        <title>Genomic Encyclopedia of Type Strains, Phase IV (KMG-IV): sequencing the most valuable type-strain genomes for metagenomic binning, comparative biology and taxonomic classification.</title>
        <authorList>
            <person name="Goeker M."/>
        </authorList>
    </citation>
    <scope>NUCLEOTIDE SEQUENCE [LARGE SCALE GENOMIC DNA]</scope>
    <source>
        <strain evidence="8 9">DSM 6462</strain>
    </source>
</reference>
<dbReference type="SUPFAM" id="SSF51905">
    <property type="entry name" value="FAD/NAD(P)-binding domain"/>
    <property type="match status" value="1"/>
</dbReference>
<name>A0A2V3URR3_9HYPH</name>
<dbReference type="GO" id="GO:0016614">
    <property type="term" value="F:oxidoreductase activity, acting on CH-OH group of donors"/>
    <property type="evidence" value="ECO:0007669"/>
    <property type="project" value="InterPro"/>
</dbReference>
<dbReference type="InterPro" id="IPR012132">
    <property type="entry name" value="GMC_OxRdtase"/>
</dbReference>
<dbReference type="PANTHER" id="PTHR11552">
    <property type="entry name" value="GLUCOSE-METHANOL-CHOLINE GMC OXIDOREDUCTASE"/>
    <property type="match status" value="1"/>
</dbReference>
<dbReference type="InterPro" id="IPR036188">
    <property type="entry name" value="FAD/NAD-bd_sf"/>
</dbReference>
<feature type="binding site" evidence="5">
    <location>
        <position position="111"/>
    </location>
    <ligand>
        <name>FAD</name>
        <dbReference type="ChEBI" id="CHEBI:57692"/>
    </ligand>
</feature>
<keyword evidence="4 5" id="KW-0274">FAD</keyword>
<dbReference type="OrthoDB" id="9785276at2"/>
<protein>
    <submittedName>
        <fullName evidence="8">Choline dehydrogenase</fullName>
    </submittedName>
</protein>
<comment type="similarity">
    <text evidence="2 6">Belongs to the GMC oxidoreductase family.</text>
</comment>
<evidence type="ECO:0000256" key="3">
    <source>
        <dbReference type="ARBA" id="ARBA00022630"/>
    </source>
</evidence>
<evidence type="ECO:0000256" key="4">
    <source>
        <dbReference type="ARBA" id="ARBA00022827"/>
    </source>
</evidence>
<dbReference type="PIRSF" id="PIRSF000137">
    <property type="entry name" value="Alcohol_oxidase"/>
    <property type="match status" value="1"/>
</dbReference>
<feature type="domain" description="Glucose-methanol-choline oxidoreductase N-terminal" evidence="7">
    <location>
        <begin position="109"/>
        <end position="132"/>
    </location>
</feature>
<dbReference type="PANTHER" id="PTHR11552:SF147">
    <property type="entry name" value="CHOLINE DEHYDROGENASE, MITOCHONDRIAL"/>
    <property type="match status" value="1"/>
</dbReference>
<evidence type="ECO:0000259" key="7">
    <source>
        <dbReference type="PROSITE" id="PS00623"/>
    </source>
</evidence>
<feature type="binding site" evidence="5">
    <location>
        <begin position="119"/>
        <end position="122"/>
    </location>
    <ligand>
        <name>FAD</name>
        <dbReference type="ChEBI" id="CHEBI:57692"/>
    </ligand>
</feature>
<evidence type="ECO:0000256" key="1">
    <source>
        <dbReference type="ARBA" id="ARBA00001974"/>
    </source>
</evidence>
<evidence type="ECO:0000313" key="8">
    <source>
        <dbReference type="EMBL" id="PXW63399.1"/>
    </source>
</evidence>
<evidence type="ECO:0000256" key="5">
    <source>
        <dbReference type="PIRSR" id="PIRSR000137-2"/>
    </source>
</evidence>
<dbReference type="Gene3D" id="3.50.50.60">
    <property type="entry name" value="FAD/NAD(P)-binding domain"/>
    <property type="match status" value="1"/>
</dbReference>
<evidence type="ECO:0000256" key="2">
    <source>
        <dbReference type="ARBA" id="ARBA00010790"/>
    </source>
</evidence>
<dbReference type="Pfam" id="PF05199">
    <property type="entry name" value="GMC_oxred_C"/>
    <property type="match status" value="1"/>
</dbReference>
<dbReference type="EMBL" id="QJJK01000002">
    <property type="protein sequence ID" value="PXW63399.1"/>
    <property type="molecule type" value="Genomic_DNA"/>
</dbReference>
<keyword evidence="9" id="KW-1185">Reference proteome</keyword>
<proteinExistence type="inferred from homology"/>
<dbReference type="AlphaFoldDB" id="A0A2V3URR3"/>
<evidence type="ECO:0000313" key="9">
    <source>
        <dbReference type="Proteomes" id="UP000248021"/>
    </source>
</evidence>
<dbReference type="Proteomes" id="UP000248021">
    <property type="component" value="Unassembled WGS sequence"/>
</dbReference>
<dbReference type="InterPro" id="IPR007867">
    <property type="entry name" value="GMC_OxRtase_C"/>
</dbReference>
<dbReference type="NCBIfam" id="NF002550">
    <property type="entry name" value="PRK02106.1"/>
    <property type="match status" value="1"/>
</dbReference>
<accession>A0A2V3URR3</accession>
<keyword evidence="3 6" id="KW-0285">Flavoprotein</keyword>
<dbReference type="SUPFAM" id="SSF54373">
    <property type="entry name" value="FAD-linked reductases, C-terminal domain"/>
    <property type="match status" value="1"/>
</dbReference>
<dbReference type="Pfam" id="PF00732">
    <property type="entry name" value="GMC_oxred_N"/>
    <property type="match status" value="1"/>
</dbReference>